<evidence type="ECO:0000313" key="1">
    <source>
        <dbReference type="EMBL" id="SKA21437.1"/>
    </source>
</evidence>
<dbReference type="InterPro" id="IPR007367">
    <property type="entry name" value="DUF433"/>
</dbReference>
<dbReference type="OrthoDB" id="9809515at2"/>
<evidence type="ECO:0000313" key="2">
    <source>
        <dbReference type="Proteomes" id="UP000190367"/>
    </source>
</evidence>
<dbReference type="RefSeq" id="WP_078670072.1">
    <property type="nucleotide sequence ID" value="NZ_FUWZ01000002.1"/>
</dbReference>
<name>A0A1T4RZT5_9BACT</name>
<proteinExistence type="predicted"/>
<dbReference type="SUPFAM" id="SSF46689">
    <property type="entry name" value="Homeodomain-like"/>
    <property type="match status" value="1"/>
</dbReference>
<reference evidence="2" key="1">
    <citation type="submission" date="2017-02" db="EMBL/GenBank/DDBJ databases">
        <authorList>
            <person name="Varghese N."/>
            <person name="Submissions S."/>
        </authorList>
    </citation>
    <scope>NUCLEOTIDE SEQUENCE [LARGE SCALE GENOMIC DNA]</scope>
    <source>
        <strain evidence="2">DSM 22224</strain>
    </source>
</reference>
<dbReference type="InterPro" id="IPR009057">
    <property type="entry name" value="Homeodomain-like_sf"/>
</dbReference>
<dbReference type="PANTHER" id="PTHR34849">
    <property type="entry name" value="SSL5025 PROTEIN"/>
    <property type="match status" value="1"/>
</dbReference>
<dbReference type="InterPro" id="IPR036388">
    <property type="entry name" value="WH-like_DNA-bd_sf"/>
</dbReference>
<dbReference type="AlphaFoldDB" id="A0A1T4RZT5"/>
<accession>A0A1T4RZT5</accession>
<gene>
    <name evidence="1" type="ORF">SAMN04488128_1021625</name>
</gene>
<dbReference type="Gene3D" id="1.10.10.10">
    <property type="entry name" value="Winged helix-like DNA-binding domain superfamily/Winged helix DNA-binding domain"/>
    <property type="match status" value="1"/>
</dbReference>
<dbReference type="STRING" id="634771.SAMN04488128_1021625"/>
<sequence length="75" mass="8069">MDYREYIESNINIMLGKPVIKGTRITVALILQKLSEGATINNLMEAYPSLTPAAITAALAYASDVIDNESIIAVA</sequence>
<dbReference type="Pfam" id="PF04255">
    <property type="entry name" value="DUF433"/>
    <property type="match status" value="1"/>
</dbReference>
<organism evidence="1 2">
    <name type="scientific">Chitinophaga eiseniae</name>
    <dbReference type="NCBI Taxonomy" id="634771"/>
    <lineage>
        <taxon>Bacteria</taxon>
        <taxon>Pseudomonadati</taxon>
        <taxon>Bacteroidota</taxon>
        <taxon>Chitinophagia</taxon>
        <taxon>Chitinophagales</taxon>
        <taxon>Chitinophagaceae</taxon>
        <taxon>Chitinophaga</taxon>
    </lineage>
</organism>
<dbReference type="Proteomes" id="UP000190367">
    <property type="component" value="Unassembled WGS sequence"/>
</dbReference>
<dbReference type="EMBL" id="FUWZ01000002">
    <property type="protein sequence ID" value="SKA21437.1"/>
    <property type="molecule type" value="Genomic_DNA"/>
</dbReference>
<dbReference type="PANTHER" id="PTHR34849:SF3">
    <property type="entry name" value="SSR2962 PROTEIN"/>
    <property type="match status" value="1"/>
</dbReference>
<keyword evidence="2" id="KW-1185">Reference proteome</keyword>
<protein>
    <submittedName>
        <fullName evidence="1">Uncharacterized conserved protein, DUF433 family</fullName>
    </submittedName>
</protein>